<dbReference type="AlphaFoldDB" id="A0A438G5V0"/>
<comment type="caution">
    <text evidence="1">The sequence shown here is derived from an EMBL/GenBank/DDBJ whole genome shotgun (WGS) entry which is preliminary data.</text>
</comment>
<evidence type="ECO:0000313" key="2">
    <source>
        <dbReference type="Proteomes" id="UP000288805"/>
    </source>
</evidence>
<accession>A0A438G5V0</accession>
<evidence type="ECO:0000313" key="1">
    <source>
        <dbReference type="EMBL" id="RVW67576.1"/>
    </source>
</evidence>
<reference evidence="1 2" key="1">
    <citation type="journal article" date="2018" name="PLoS Genet.">
        <title>Population sequencing reveals clonal diversity and ancestral inbreeding in the grapevine cultivar Chardonnay.</title>
        <authorList>
            <person name="Roach M.J."/>
            <person name="Johnson D.L."/>
            <person name="Bohlmann J."/>
            <person name="van Vuuren H.J."/>
            <person name="Jones S.J."/>
            <person name="Pretorius I.S."/>
            <person name="Schmidt S.A."/>
            <person name="Borneman A.R."/>
        </authorList>
    </citation>
    <scope>NUCLEOTIDE SEQUENCE [LARGE SCALE GENOMIC DNA]</scope>
    <source>
        <strain evidence="2">cv. Chardonnay</strain>
        <tissue evidence="1">Leaf</tissue>
    </source>
</reference>
<dbReference type="Proteomes" id="UP000288805">
    <property type="component" value="Unassembled WGS sequence"/>
</dbReference>
<name>A0A438G5V0_VITVI</name>
<sequence>MRESSLLGNPLGKRASAFVEVMTTLYGSTSSPWKHAEGCVPPKGRFTMTNLGLPLWIRVGGRLTKVSSQTYQRLDQKDMDSQIVTVDHFTTAMASIQDAIANLSQMIDGQQAQKVAPPLIIVPTLISENPHDRMDKLEQRIRQMRTSDGAIT</sequence>
<gene>
    <name evidence="1" type="ORF">CK203_063015</name>
</gene>
<dbReference type="EMBL" id="QGNW01000577">
    <property type="protein sequence ID" value="RVW67576.1"/>
    <property type="molecule type" value="Genomic_DNA"/>
</dbReference>
<organism evidence="1 2">
    <name type="scientific">Vitis vinifera</name>
    <name type="common">Grape</name>
    <dbReference type="NCBI Taxonomy" id="29760"/>
    <lineage>
        <taxon>Eukaryota</taxon>
        <taxon>Viridiplantae</taxon>
        <taxon>Streptophyta</taxon>
        <taxon>Embryophyta</taxon>
        <taxon>Tracheophyta</taxon>
        <taxon>Spermatophyta</taxon>
        <taxon>Magnoliopsida</taxon>
        <taxon>eudicotyledons</taxon>
        <taxon>Gunneridae</taxon>
        <taxon>Pentapetalae</taxon>
        <taxon>rosids</taxon>
        <taxon>Vitales</taxon>
        <taxon>Vitaceae</taxon>
        <taxon>Viteae</taxon>
        <taxon>Vitis</taxon>
    </lineage>
</organism>
<protein>
    <submittedName>
        <fullName evidence="1">Uncharacterized protein</fullName>
    </submittedName>
</protein>
<proteinExistence type="predicted"/>